<evidence type="ECO:0000313" key="1">
    <source>
        <dbReference type="EMBL" id="ADC47367.1"/>
    </source>
</evidence>
<proteinExistence type="predicted"/>
<dbReference type="GeneID" id="8771170"/>
<dbReference type="STRING" id="634498.mru_1517"/>
<dbReference type="AlphaFoldDB" id="D3E4A6"/>
<evidence type="ECO:0000313" key="2">
    <source>
        <dbReference type="Proteomes" id="UP000008680"/>
    </source>
</evidence>
<gene>
    <name evidence="1" type="ordered locus">mru_1517</name>
</gene>
<dbReference type="HOGENOM" id="CLU_2353251_0_0_2"/>
<name>D3E4A6_METRM</name>
<keyword evidence="2" id="KW-1185">Reference proteome</keyword>
<dbReference type="EMBL" id="CP001719">
    <property type="protein sequence ID" value="ADC47367.1"/>
    <property type="molecule type" value="Genomic_DNA"/>
</dbReference>
<protein>
    <submittedName>
        <fullName evidence="1">Uncharacterized protein</fullName>
    </submittedName>
</protein>
<dbReference type="Proteomes" id="UP000008680">
    <property type="component" value="Chromosome"/>
</dbReference>
<dbReference type="RefSeq" id="WP_012956316.1">
    <property type="nucleotide sequence ID" value="NC_013790.1"/>
</dbReference>
<dbReference type="KEGG" id="mru:mru_1517"/>
<accession>D3E4A6</accession>
<organism evidence="1 2">
    <name type="scientific">Methanobrevibacter ruminantium (strain ATCC 35063 / DSM 1093 / JCM 13430 / OCM 146 / M1)</name>
    <name type="common">Methanobacterium ruminantium</name>
    <dbReference type="NCBI Taxonomy" id="634498"/>
    <lineage>
        <taxon>Archaea</taxon>
        <taxon>Methanobacteriati</taxon>
        <taxon>Methanobacteriota</taxon>
        <taxon>Methanomada group</taxon>
        <taxon>Methanobacteria</taxon>
        <taxon>Methanobacteriales</taxon>
        <taxon>Methanobacteriaceae</taxon>
        <taxon>Methanobrevibacter</taxon>
    </lineage>
</organism>
<reference evidence="1 2" key="1">
    <citation type="journal article" date="2010" name="PLoS ONE">
        <title>The genome sequence of the rumen methanogen Methanobrevibacter ruminantium reveals new possibilities for controlling ruminant methane emissions.</title>
        <authorList>
            <person name="Leahy S.C."/>
            <person name="Kelly W.J."/>
            <person name="Altermann E."/>
            <person name="Ronimus R.S."/>
            <person name="Yeoman C.J."/>
            <person name="Pacheco D.M."/>
            <person name="Li D."/>
            <person name="Kong Z."/>
            <person name="McTavish S."/>
            <person name="Sang C."/>
            <person name="Lambie S.C."/>
            <person name="Janssen P.H."/>
            <person name="Dey D."/>
            <person name="Attwood G.T."/>
        </authorList>
    </citation>
    <scope>NUCLEOTIDE SEQUENCE [LARGE SCALE GENOMIC DNA]</scope>
    <source>
        <strain evidence="2">ATCC 35063 / DSM 1093 / JCM 13430 / OCM 146 / M1</strain>
    </source>
</reference>
<sequence length="96" mass="11673">MDFIDTNIAIAYTFFPDKYFKTVDDFIVNSTEFYCSNNVCEEYKRKYKSIFTSFEYFFDEIILALENNNRIFLNKCSFEQFVLSQTSDIIWIWIKK</sequence>